<dbReference type="Pfam" id="PF11142">
    <property type="entry name" value="DUF2917"/>
    <property type="match status" value="1"/>
</dbReference>
<evidence type="ECO:0000313" key="2">
    <source>
        <dbReference type="Proteomes" id="UP000298180"/>
    </source>
</evidence>
<dbReference type="OrthoDB" id="200037at2"/>
<accession>A0A4Z0C3E6</accession>
<protein>
    <submittedName>
        <fullName evidence="1">DUF2917 domain-containing protein</fullName>
    </submittedName>
</protein>
<sequence length="94" mass="10393">MKIDNPGRFAMLRRTLLELPRGELQVGCSSGSLWLTLDHDPRDIVLEAGERISLDGARRVLAYALEDAVLEVMPSRVPVEARGSVWLRPALQAA</sequence>
<reference evidence="1 2" key="1">
    <citation type="submission" date="2019-03" db="EMBL/GenBank/DDBJ databases">
        <title>Ramlibacter henchirensis DSM 14656, whole genome shotgun sequence.</title>
        <authorList>
            <person name="Zhang X."/>
            <person name="Feng G."/>
            <person name="Zhu H."/>
        </authorList>
    </citation>
    <scope>NUCLEOTIDE SEQUENCE [LARGE SCALE GENOMIC DNA]</scope>
    <source>
        <strain evidence="1 2">DSM 14656</strain>
    </source>
</reference>
<proteinExistence type="predicted"/>
<keyword evidence="2" id="KW-1185">Reference proteome</keyword>
<name>A0A4Z0C3E6_9BURK</name>
<dbReference type="Proteomes" id="UP000298180">
    <property type="component" value="Unassembled WGS sequence"/>
</dbReference>
<dbReference type="EMBL" id="SMLM01000001">
    <property type="protein sequence ID" value="TFZ06197.1"/>
    <property type="molecule type" value="Genomic_DNA"/>
</dbReference>
<dbReference type="RefSeq" id="WP_135262284.1">
    <property type="nucleotide sequence ID" value="NZ_SMLM01000001.1"/>
</dbReference>
<evidence type="ECO:0000313" key="1">
    <source>
        <dbReference type="EMBL" id="TFZ06197.1"/>
    </source>
</evidence>
<dbReference type="InterPro" id="IPR021317">
    <property type="entry name" value="DUF2917"/>
</dbReference>
<dbReference type="AlphaFoldDB" id="A0A4Z0C3E6"/>
<comment type="caution">
    <text evidence="1">The sequence shown here is derived from an EMBL/GenBank/DDBJ whole genome shotgun (WGS) entry which is preliminary data.</text>
</comment>
<organism evidence="1 2">
    <name type="scientific">Ramlibacter henchirensis</name>
    <dbReference type="NCBI Taxonomy" id="204072"/>
    <lineage>
        <taxon>Bacteria</taxon>
        <taxon>Pseudomonadati</taxon>
        <taxon>Pseudomonadota</taxon>
        <taxon>Betaproteobacteria</taxon>
        <taxon>Burkholderiales</taxon>
        <taxon>Comamonadaceae</taxon>
        <taxon>Ramlibacter</taxon>
    </lineage>
</organism>
<gene>
    <name evidence="1" type="ORF">EZ313_06010</name>
</gene>